<evidence type="ECO:0000259" key="2">
    <source>
        <dbReference type="Pfam" id="PF13193"/>
    </source>
</evidence>
<protein>
    <submittedName>
        <fullName evidence="3">AMP-binding protein</fullName>
    </submittedName>
</protein>
<keyword evidence="4" id="KW-1185">Reference proteome</keyword>
<dbReference type="InterPro" id="IPR050237">
    <property type="entry name" value="ATP-dep_AMP-bd_enzyme"/>
</dbReference>
<dbReference type="Proteomes" id="UP000550729">
    <property type="component" value="Unassembled WGS sequence"/>
</dbReference>
<name>A0A848L1G7_9ACTN</name>
<dbReference type="InterPro" id="IPR042099">
    <property type="entry name" value="ANL_N_sf"/>
</dbReference>
<dbReference type="InterPro" id="IPR025110">
    <property type="entry name" value="AMP-bd_C"/>
</dbReference>
<proteinExistence type="predicted"/>
<dbReference type="Gene3D" id="3.30.300.30">
    <property type="match status" value="1"/>
</dbReference>
<dbReference type="AlphaFoldDB" id="A0A848L1G7"/>
<evidence type="ECO:0000313" key="4">
    <source>
        <dbReference type="Proteomes" id="UP000550729"/>
    </source>
</evidence>
<organism evidence="3 4">
    <name type="scientific">Gordonia asplenii</name>
    <dbReference type="NCBI Taxonomy" id="2725283"/>
    <lineage>
        <taxon>Bacteria</taxon>
        <taxon>Bacillati</taxon>
        <taxon>Actinomycetota</taxon>
        <taxon>Actinomycetes</taxon>
        <taxon>Mycobacteriales</taxon>
        <taxon>Gordoniaceae</taxon>
        <taxon>Gordonia</taxon>
    </lineage>
</organism>
<accession>A0A848L1G7</accession>
<dbReference type="EMBL" id="JABBNB010000018">
    <property type="protein sequence ID" value="NMO02925.1"/>
    <property type="molecule type" value="Genomic_DNA"/>
</dbReference>
<dbReference type="Pfam" id="PF00501">
    <property type="entry name" value="AMP-binding"/>
    <property type="match status" value="1"/>
</dbReference>
<dbReference type="GO" id="GO:0016877">
    <property type="term" value="F:ligase activity, forming carbon-sulfur bonds"/>
    <property type="evidence" value="ECO:0007669"/>
    <property type="project" value="UniProtKB-ARBA"/>
</dbReference>
<dbReference type="RefSeq" id="WP_170195435.1">
    <property type="nucleotide sequence ID" value="NZ_JABBNB010000018.1"/>
</dbReference>
<dbReference type="PANTHER" id="PTHR43767:SF7">
    <property type="entry name" value="MEDIUM_LONG-CHAIN-FATTY-ACID--COA LIGASE FADD8"/>
    <property type="match status" value="1"/>
</dbReference>
<gene>
    <name evidence="3" type="ORF">HH308_17070</name>
</gene>
<dbReference type="InterPro" id="IPR000873">
    <property type="entry name" value="AMP-dep_synth/lig_dom"/>
</dbReference>
<evidence type="ECO:0000313" key="3">
    <source>
        <dbReference type="EMBL" id="NMO02925.1"/>
    </source>
</evidence>
<dbReference type="InterPro" id="IPR020845">
    <property type="entry name" value="AMP-binding_CS"/>
</dbReference>
<dbReference type="Gene3D" id="3.40.50.12780">
    <property type="entry name" value="N-terminal domain of ligase-like"/>
    <property type="match status" value="1"/>
</dbReference>
<dbReference type="SUPFAM" id="SSF56801">
    <property type="entry name" value="Acetyl-CoA synthetase-like"/>
    <property type="match status" value="1"/>
</dbReference>
<sequence length="521" mass="57000">MQIGDLLRKSSEQYRDLDAVVYEGRRLTFKELYERSCRLAAALVDMGLKPGDRVATLGDNQFESVEEICALALAGLVRSPMYTQNTADTHVYMLNLTGAKALIIQDTHLAEVSGRLDEAESVEHVIVHGQATGDALSYDAVLAESSGIDPEVVVDVDDTHILRFSAGTTGRPKAIAHSWRGWAAAGNEVAFFLPRIEAGDAQLVAGPLSHMSCLLVWPMIAHGACQVVMPKFDVGNALDLIEREKCGYAIVVPTMIQMMVTDPSAGTRDLSSLKGVLYGASPIAERTLVEAQKLWGNVMYQLYGQSECVPAAALPPRYHVVDGTPRERHWLRSAGRPAANSFVKILDDDGNRCPTGELGEIVIAAPGVMQGIWGDPAATAERMIDGRWVRTRDIGYIDDDGFLYIADRKEDLIISGGFNVWPAEVENALYSHPAVLEAAVIGVPDDRWGETVRAVVVLRDRTEATEDELIDFCRSIVGSVKKPTSVIFRSEPLPKSSVGKLLRRAVRQEYWRDADRQISGA</sequence>
<evidence type="ECO:0000259" key="1">
    <source>
        <dbReference type="Pfam" id="PF00501"/>
    </source>
</evidence>
<reference evidence="3 4" key="1">
    <citation type="submission" date="2020-04" db="EMBL/GenBank/DDBJ databases">
        <title>Gordonia sp. nov. TBRC 11910.</title>
        <authorList>
            <person name="Suriyachadkun C."/>
        </authorList>
    </citation>
    <scope>NUCLEOTIDE SEQUENCE [LARGE SCALE GENOMIC DNA]</scope>
    <source>
        <strain evidence="3 4">TBRC 11910</strain>
    </source>
</reference>
<feature type="domain" description="AMP-binding enzyme C-terminal" evidence="2">
    <location>
        <begin position="424"/>
        <end position="500"/>
    </location>
</feature>
<dbReference type="Pfam" id="PF13193">
    <property type="entry name" value="AMP-binding_C"/>
    <property type="match status" value="1"/>
</dbReference>
<dbReference type="PROSITE" id="PS00455">
    <property type="entry name" value="AMP_BINDING"/>
    <property type="match status" value="1"/>
</dbReference>
<dbReference type="InterPro" id="IPR045851">
    <property type="entry name" value="AMP-bd_C_sf"/>
</dbReference>
<feature type="domain" description="AMP-dependent synthetase/ligase" evidence="1">
    <location>
        <begin position="8"/>
        <end position="373"/>
    </location>
</feature>
<comment type="caution">
    <text evidence="3">The sequence shown here is derived from an EMBL/GenBank/DDBJ whole genome shotgun (WGS) entry which is preliminary data.</text>
</comment>
<dbReference type="PANTHER" id="PTHR43767">
    <property type="entry name" value="LONG-CHAIN-FATTY-ACID--COA LIGASE"/>
    <property type="match status" value="1"/>
</dbReference>